<dbReference type="EMBL" id="BJVK01000067">
    <property type="protein sequence ID" value="GEL29476.1"/>
    <property type="molecule type" value="Genomic_DNA"/>
</dbReference>
<organism evidence="1 2">
    <name type="scientific">Lentilactobacillus kefiri</name>
    <name type="common">Lactobacillus kefiri</name>
    <dbReference type="NCBI Taxonomy" id="33962"/>
    <lineage>
        <taxon>Bacteria</taxon>
        <taxon>Bacillati</taxon>
        <taxon>Bacillota</taxon>
        <taxon>Bacilli</taxon>
        <taxon>Lactobacillales</taxon>
        <taxon>Lactobacillaceae</taxon>
        <taxon>Lentilactobacillus</taxon>
    </lineage>
</organism>
<sequence length="45" mass="5092">MFIDNSLFGLASLAESVKLGWFKLDYPKPILITFRLCEISLNCPS</sequence>
<reference evidence="1" key="1">
    <citation type="submission" date="2019-07" db="EMBL/GenBank/DDBJ databases">
        <title>Whole genome shotgun sequence of Lactobacillus kefiri NBRC 15888.</title>
        <authorList>
            <person name="Hosoyama A."/>
            <person name="Uohara A."/>
            <person name="Ohji S."/>
            <person name="Ichikawa N."/>
        </authorList>
    </citation>
    <scope>NUCLEOTIDE SEQUENCE [LARGE SCALE GENOMIC DNA]</scope>
    <source>
        <strain evidence="1">NBRC 15888</strain>
    </source>
</reference>
<gene>
    <name evidence="1" type="ORF">LKE01_22960</name>
</gene>
<proteinExistence type="predicted"/>
<dbReference type="AlphaFoldDB" id="A0A511DXA8"/>
<evidence type="ECO:0000313" key="1">
    <source>
        <dbReference type="EMBL" id="GEL29476.1"/>
    </source>
</evidence>
<name>A0A511DXA8_LENKE</name>
<dbReference type="Proteomes" id="UP000321893">
    <property type="component" value="Unassembled WGS sequence"/>
</dbReference>
<accession>A0A511DXA8</accession>
<keyword evidence="2" id="KW-1185">Reference proteome</keyword>
<protein>
    <submittedName>
        <fullName evidence="1">Uncharacterized protein</fullName>
    </submittedName>
</protein>
<evidence type="ECO:0000313" key="2">
    <source>
        <dbReference type="Proteomes" id="UP000321893"/>
    </source>
</evidence>
<comment type="caution">
    <text evidence="1">The sequence shown here is derived from an EMBL/GenBank/DDBJ whole genome shotgun (WGS) entry which is preliminary data.</text>
</comment>